<evidence type="ECO:0000259" key="3">
    <source>
        <dbReference type="Pfam" id="PF07992"/>
    </source>
</evidence>
<dbReference type="InterPro" id="IPR050097">
    <property type="entry name" value="Ferredoxin-NADP_redctase_2"/>
</dbReference>
<gene>
    <name evidence="4" type="ORF">PYK22_00679</name>
</gene>
<evidence type="ECO:0000256" key="2">
    <source>
        <dbReference type="ARBA" id="ARBA00023002"/>
    </source>
</evidence>
<keyword evidence="5" id="KW-1185">Reference proteome</keyword>
<keyword evidence="1" id="KW-0285">Flavoprotein</keyword>
<dbReference type="EMBL" id="CBXV010000002">
    <property type="protein sequence ID" value="CDM64684.1"/>
    <property type="molecule type" value="Genomic_DNA"/>
</dbReference>
<dbReference type="PRINTS" id="PR00469">
    <property type="entry name" value="PNDRDTASEII"/>
</dbReference>
<name>A0A0B6WWM8_9BACT</name>
<dbReference type="InterPro" id="IPR023753">
    <property type="entry name" value="FAD/NAD-binding_dom"/>
</dbReference>
<dbReference type="PANTHER" id="PTHR48105">
    <property type="entry name" value="THIOREDOXIN REDUCTASE 1-RELATED-RELATED"/>
    <property type="match status" value="1"/>
</dbReference>
<dbReference type="InterPro" id="IPR036188">
    <property type="entry name" value="FAD/NAD-bd_sf"/>
</dbReference>
<dbReference type="STRING" id="454194.PYK22_00679"/>
<dbReference type="Pfam" id="PF07992">
    <property type="entry name" value="Pyr_redox_2"/>
    <property type="match status" value="1"/>
</dbReference>
<accession>A0A0B6WWM8</accession>
<evidence type="ECO:0000313" key="4">
    <source>
        <dbReference type="EMBL" id="CDM64684.1"/>
    </source>
</evidence>
<dbReference type="EC" id="1.8.1.9" evidence="4"/>
<organism evidence="4 5">
    <name type="scientific">Pyrinomonas methylaliphatogenes</name>
    <dbReference type="NCBI Taxonomy" id="454194"/>
    <lineage>
        <taxon>Bacteria</taxon>
        <taxon>Pseudomonadati</taxon>
        <taxon>Acidobacteriota</taxon>
        <taxon>Blastocatellia</taxon>
        <taxon>Blastocatellales</taxon>
        <taxon>Pyrinomonadaceae</taxon>
        <taxon>Pyrinomonas</taxon>
    </lineage>
</organism>
<keyword evidence="2 4" id="KW-0560">Oxidoreductase</keyword>
<dbReference type="SUPFAM" id="SSF51905">
    <property type="entry name" value="FAD/NAD(P)-binding domain"/>
    <property type="match status" value="1"/>
</dbReference>
<dbReference type="GO" id="GO:0004791">
    <property type="term" value="F:thioredoxin-disulfide reductase (NADPH) activity"/>
    <property type="evidence" value="ECO:0007669"/>
    <property type="project" value="UniProtKB-EC"/>
</dbReference>
<dbReference type="AlphaFoldDB" id="A0A0B6WWM8"/>
<feature type="domain" description="FAD/NAD(P)-binding" evidence="3">
    <location>
        <begin position="5"/>
        <end position="288"/>
    </location>
</feature>
<evidence type="ECO:0000313" key="5">
    <source>
        <dbReference type="Proteomes" id="UP000031518"/>
    </source>
</evidence>
<dbReference type="PRINTS" id="PR00368">
    <property type="entry name" value="FADPNR"/>
</dbReference>
<dbReference type="Proteomes" id="UP000031518">
    <property type="component" value="Unassembled WGS sequence"/>
</dbReference>
<reference evidence="4 5" key="1">
    <citation type="submission" date="2013-12" db="EMBL/GenBank/DDBJ databases">
        <authorList>
            <person name="Stott M."/>
        </authorList>
    </citation>
    <scope>NUCLEOTIDE SEQUENCE [LARGE SCALE GENOMIC DNA]</scope>
    <source>
        <strain evidence="4 5">K22</strain>
    </source>
</reference>
<dbReference type="Gene3D" id="3.50.50.60">
    <property type="entry name" value="FAD/NAD(P)-binding domain"/>
    <property type="match status" value="2"/>
</dbReference>
<reference evidence="4 5" key="2">
    <citation type="submission" date="2015-01" db="EMBL/GenBank/DDBJ databases">
        <title>Complete genome sequence of Pyrinomonas methylaliphatogenes type strain K22T.</title>
        <authorList>
            <person name="Lee K.C.Y."/>
            <person name="Power J.F."/>
            <person name="Dunfield P.F."/>
            <person name="Morgan X.C."/>
            <person name="Huttenhower C."/>
            <person name="Stott M.B."/>
        </authorList>
    </citation>
    <scope>NUCLEOTIDE SEQUENCE [LARGE SCALE GENOMIC DNA]</scope>
    <source>
        <strain evidence="4 5">K22</strain>
    </source>
</reference>
<proteinExistence type="predicted"/>
<evidence type="ECO:0000256" key="1">
    <source>
        <dbReference type="ARBA" id="ARBA00022630"/>
    </source>
</evidence>
<sequence>MGAEAIIIGAGPAGLSAALWCADLGIEALVLERRPEIGGQLLWIHNAVKNHLGSTAQNGRELRDRFAAQLATFATPILLNSAVAKADLTAGRIWLESGAQHEARFIIIATGLRRKRLNIPGEREFEGRGVAISATRDLDSFSGKRVCIIGGGDGAVENALMLAEVGARVTLVHRRAELRARRQFIERLHQKPNIELITEAVALRILGEQTVKGLEIERRGVRLTLPTDAVLIRIGFAPNTELFREQLELDAQGYVRVNRELETTIENVFAIGDISNPSAPTISGAIGDGATVAKVIAERMRHQT</sequence>
<protein>
    <submittedName>
        <fullName evidence="4">Thioredoxin reductase</fullName>
        <ecNumber evidence="4">1.8.1.9</ecNumber>
    </submittedName>
</protein>